<dbReference type="AlphaFoldDB" id="A0A809XVF0"/>
<accession>A0A809XVF0</accession>
<proteinExistence type="predicted"/>
<evidence type="ECO:0000313" key="1">
    <source>
        <dbReference type="EMBL" id="BCE31003.1"/>
    </source>
</evidence>
<protein>
    <submittedName>
        <fullName evidence="1">Uncharacterized protein</fullName>
    </submittedName>
</protein>
<evidence type="ECO:0000313" key="2">
    <source>
        <dbReference type="EMBL" id="BCE39858.1"/>
    </source>
</evidence>
<name>A0A809XVF0_9BRAD</name>
<sequence length="147" mass="16247">MIPNDGNVVRYLRPTQIDQGVVDADGFFRPGENEPSINWLEAFPAPLANQLDNVRRVARLTYAATGHSVQLPVGPTRDFVRLADPVSTDLQFDSDPLEANERYAADPSHALIRGMPSHQTPEAALVRELLARCVTMVHPAKIKQVKP</sequence>
<dbReference type="EMBL" id="AP023098">
    <property type="protein sequence ID" value="BCE84324.1"/>
    <property type="molecule type" value="Genomic_DNA"/>
</dbReference>
<reference evidence="1" key="1">
    <citation type="submission" date="2020-05" db="EMBL/GenBank/DDBJ databases">
        <title>Complete genome sequence of Bradyrhizobium diazoefficiens XF2 isolated from soybean nodule.</title>
        <authorList>
            <person name="Noda R."/>
            <person name="Kakizaki K."/>
            <person name="Minamisawa K."/>
        </authorList>
    </citation>
    <scope>NUCLEOTIDE SEQUENCE</scope>
    <source>
        <strain evidence="1">XF2</strain>
    </source>
</reference>
<reference evidence="2" key="2">
    <citation type="submission" date="2020-05" db="EMBL/GenBank/DDBJ databases">
        <title>Complete genome sequence of Bradyrhizobium diazoefficiens XF3 isolated from soybean nodule.</title>
        <authorList>
            <person name="Noda R."/>
            <person name="Kakizaki K."/>
            <person name="Minamisawa K."/>
        </authorList>
    </citation>
    <scope>NUCLEOTIDE SEQUENCE</scope>
    <source>
        <strain evidence="2">XF3</strain>
    </source>
</reference>
<reference evidence="3" key="3">
    <citation type="submission" date="2020-05" db="EMBL/GenBank/DDBJ databases">
        <title>Complete genome sequence of Bradyrhizobium diazoefficiens XF9 isolated from soybean nodule.</title>
        <authorList>
            <person name="Noda R."/>
            <person name="Kakizaki K."/>
            <person name="Minamisawa K."/>
        </authorList>
    </citation>
    <scope>NUCLEOTIDE SEQUENCE</scope>
    <source>
        <strain evidence="3">XF9</strain>
    </source>
</reference>
<dbReference type="EMBL" id="AP023093">
    <property type="protein sequence ID" value="BCE39858.1"/>
    <property type="molecule type" value="Genomic_DNA"/>
</dbReference>
<dbReference type="EMBL" id="AP023092">
    <property type="protein sequence ID" value="BCE31003.1"/>
    <property type="molecule type" value="Genomic_DNA"/>
</dbReference>
<evidence type="ECO:0000313" key="3">
    <source>
        <dbReference type="EMBL" id="BCE84324.1"/>
    </source>
</evidence>
<gene>
    <name evidence="1" type="ORF">XF2B_47720</name>
    <name evidence="2" type="ORF">XF3B_48890</name>
    <name evidence="3" type="ORF">XF9B_57450</name>
</gene>
<organism evidence="1">
    <name type="scientific">Bradyrhizobium diazoefficiens</name>
    <dbReference type="NCBI Taxonomy" id="1355477"/>
    <lineage>
        <taxon>Bacteria</taxon>
        <taxon>Pseudomonadati</taxon>
        <taxon>Pseudomonadota</taxon>
        <taxon>Alphaproteobacteria</taxon>
        <taxon>Hyphomicrobiales</taxon>
        <taxon>Nitrobacteraceae</taxon>
        <taxon>Bradyrhizobium</taxon>
    </lineage>
</organism>